<sequence length="644" mass="74704">MRQFDKATVVDEELHDLKLRFELLEGDRKAYYETSQWAIRRNKEEINSLRQQNKQLSEAIARIKKSEIEVSSRISLTELEKFDQKICDIQKKYDELQAEARAKEQKLRKQMDLFEDIKREADMVHSNTKDSPQAKEIRMLENRLDKAVIKYNEAQSIRKTYELIVKRLQEERLTFDNQLANFEKTVRAKKQDAAELEMMSRDANHAKEVAKAELAQFEQQINEERKQREKDLQTRKEMVKHKLEVADKADRKITKQDELNADPNGNSDVKEQYDEATEKKLAEYEETMRLIKEATGVSDISEVIAKFQSQGETHAQLTQLQKINEIKIAELKEKKKIVQKENEEFKFMGESKHAHSQRTIEEFESHLKQSEQAYIDAKQKYERTVKILTNAKAGVQHLAEKLDAIKVGSNLVKAPAVTNNTVVEALQVCVKKLESLATSLQNKELPEAPPKDNSQQQQPGEVVNILVVNPTVLPQYNTRVKLKPVDFEGTEQDDEDENDDEFEVPDRESLKKHTLQLINSRLKAKQPKKVKKKKAAKDDDIWIVRVYSQPENFEYTVDIAGFESVFVSPMSIYHNAMSHTTISRNNYSPVEPRRVVVVHEEKEEDLPSYELEDNVPPPTYDVQVHEIATVRDGPLPYESIYPSQ</sequence>
<dbReference type="InterPro" id="IPR033192">
    <property type="entry name" value="ODAD3"/>
</dbReference>
<dbReference type="GO" id="GO:0035253">
    <property type="term" value="C:ciliary rootlet"/>
    <property type="evidence" value="ECO:0007669"/>
    <property type="project" value="TreeGrafter"/>
</dbReference>
<evidence type="ECO:0000256" key="1">
    <source>
        <dbReference type="ARBA" id="ARBA00023054"/>
    </source>
</evidence>
<keyword evidence="1 2" id="KW-0175">Coiled coil</keyword>
<dbReference type="Proteomes" id="UP001210925">
    <property type="component" value="Unassembled WGS sequence"/>
</dbReference>
<accession>A0AAD5UHW0</accession>
<evidence type="ECO:0000313" key="6">
    <source>
        <dbReference type="Proteomes" id="UP001210925"/>
    </source>
</evidence>
<dbReference type="PANTHER" id="PTHR46518">
    <property type="entry name" value="COILED-COIL DOMAIN-CONTAINING PROTEIN 151"/>
    <property type="match status" value="1"/>
</dbReference>
<feature type="coiled-coil region" evidence="2">
    <location>
        <begin position="39"/>
        <end position="69"/>
    </location>
</feature>
<comment type="caution">
    <text evidence="5">The sequence shown here is derived from an EMBL/GenBank/DDBJ whole genome shotgun (WGS) entry which is preliminary data.</text>
</comment>
<protein>
    <recommendedName>
        <fullName evidence="4">ODAD1 central coiled coil region domain-containing protein</fullName>
    </recommendedName>
</protein>
<organism evidence="5 6">
    <name type="scientific">Boothiomyces macroporosus</name>
    <dbReference type="NCBI Taxonomy" id="261099"/>
    <lineage>
        <taxon>Eukaryota</taxon>
        <taxon>Fungi</taxon>
        <taxon>Fungi incertae sedis</taxon>
        <taxon>Chytridiomycota</taxon>
        <taxon>Chytridiomycota incertae sedis</taxon>
        <taxon>Chytridiomycetes</taxon>
        <taxon>Rhizophydiales</taxon>
        <taxon>Terramycetaceae</taxon>
        <taxon>Boothiomyces</taxon>
    </lineage>
</organism>
<dbReference type="AlphaFoldDB" id="A0AAD5UHW0"/>
<feature type="compositionally biased region" description="Acidic residues" evidence="3">
    <location>
        <begin position="488"/>
        <end position="503"/>
    </location>
</feature>
<evidence type="ECO:0000256" key="3">
    <source>
        <dbReference type="SAM" id="MobiDB-lite"/>
    </source>
</evidence>
<keyword evidence="6" id="KW-1185">Reference proteome</keyword>
<feature type="coiled-coil region" evidence="2">
    <location>
        <begin position="93"/>
        <end position="234"/>
    </location>
</feature>
<dbReference type="GO" id="GO:0036158">
    <property type="term" value="P:outer dynein arm assembly"/>
    <property type="evidence" value="ECO:0007669"/>
    <property type="project" value="InterPro"/>
</dbReference>
<evidence type="ECO:0000259" key="4">
    <source>
        <dbReference type="Pfam" id="PF21773"/>
    </source>
</evidence>
<feature type="coiled-coil region" evidence="2">
    <location>
        <begin position="328"/>
        <end position="380"/>
    </location>
</feature>
<dbReference type="EMBL" id="JADGKB010000032">
    <property type="protein sequence ID" value="KAJ3258003.1"/>
    <property type="molecule type" value="Genomic_DNA"/>
</dbReference>
<dbReference type="Pfam" id="PF21773">
    <property type="entry name" value="ODAD1_CC"/>
    <property type="match status" value="1"/>
</dbReference>
<dbReference type="InterPro" id="IPR049258">
    <property type="entry name" value="ODAD1_CC"/>
</dbReference>
<gene>
    <name evidence="5" type="ORF">HK103_004137</name>
</gene>
<dbReference type="GO" id="GO:0003341">
    <property type="term" value="P:cilium movement"/>
    <property type="evidence" value="ECO:0007669"/>
    <property type="project" value="InterPro"/>
</dbReference>
<name>A0AAD5UHW0_9FUNG</name>
<dbReference type="GO" id="GO:0036064">
    <property type="term" value="C:ciliary basal body"/>
    <property type="evidence" value="ECO:0007669"/>
    <property type="project" value="TreeGrafter"/>
</dbReference>
<feature type="domain" description="ODAD1 central coiled coil region" evidence="4">
    <location>
        <begin position="135"/>
        <end position="403"/>
    </location>
</feature>
<proteinExistence type="predicted"/>
<reference evidence="5" key="1">
    <citation type="submission" date="2020-05" db="EMBL/GenBank/DDBJ databases">
        <title>Phylogenomic resolution of chytrid fungi.</title>
        <authorList>
            <person name="Stajich J.E."/>
            <person name="Amses K."/>
            <person name="Simmons R."/>
            <person name="Seto K."/>
            <person name="Myers J."/>
            <person name="Bonds A."/>
            <person name="Quandt C.A."/>
            <person name="Barry K."/>
            <person name="Liu P."/>
            <person name="Grigoriev I."/>
            <person name="Longcore J.E."/>
            <person name="James T.Y."/>
        </authorList>
    </citation>
    <scope>NUCLEOTIDE SEQUENCE</scope>
    <source>
        <strain evidence="5">PLAUS21</strain>
    </source>
</reference>
<dbReference type="PANTHER" id="PTHR46518:SF1">
    <property type="entry name" value="OUTER DYNEIN ARM-DOCKING COMPLEX SUBUNIT 3"/>
    <property type="match status" value="1"/>
</dbReference>
<feature type="region of interest" description="Disordered" evidence="3">
    <location>
        <begin position="484"/>
        <end position="509"/>
    </location>
</feature>
<evidence type="ECO:0000256" key="2">
    <source>
        <dbReference type="SAM" id="Coils"/>
    </source>
</evidence>
<evidence type="ECO:0000313" key="5">
    <source>
        <dbReference type="EMBL" id="KAJ3258003.1"/>
    </source>
</evidence>
<dbReference type="GO" id="GO:0097542">
    <property type="term" value="C:ciliary tip"/>
    <property type="evidence" value="ECO:0007669"/>
    <property type="project" value="TreeGrafter"/>
</dbReference>